<reference evidence="5 6" key="1">
    <citation type="submission" date="2023-08" db="EMBL/GenBank/DDBJ databases">
        <title>Black Yeasts Isolated from many extreme environments.</title>
        <authorList>
            <person name="Coleine C."/>
            <person name="Stajich J.E."/>
            <person name="Selbmann L."/>
        </authorList>
    </citation>
    <scope>NUCLEOTIDE SEQUENCE [LARGE SCALE GENOMIC DNA]</scope>
    <source>
        <strain evidence="5 6">CCFEE 5935</strain>
    </source>
</reference>
<dbReference type="Gene3D" id="3.40.50.300">
    <property type="entry name" value="P-loop containing nucleotide triphosphate hydrolases"/>
    <property type="match status" value="1"/>
</dbReference>
<dbReference type="GeneID" id="89930060"/>
<dbReference type="InterPro" id="IPR027417">
    <property type="entry name" value="P-loop_NTPase"/>
</dbReference>
<name>A0AAV9P007_9PEZI</name>
<keyword evidence="2" id="KW-0547">Nucleotide-binding</keyword>
<dbReference type="Proteomes" id="UP001337655">
    <property type="component" value="Unassembled WGS sequence"/>
</dbReference>
<evidence type="ECO:0000313" key="6">
    <source>
        <dbReference type="Proteomes" id="UP001337655"/>
    </source>
</evidence>
<dbReference type="GO" id="GO:0005524">
    <property type="term" value="F:ATP binding"/>
    <property type="evidence" value="ECO:0007669"/>
    <property type="project" value="InterPro"/>
</dbReference>
<evidence type="ECO:0000256" key="3">
    <source>
        <dbReference type="ARBA" id="ARBA00022777"/>
    </source>
</evidence>
<dbReference type="PRINTS" id="PR00094">
    <property type="entry name" value="ADENYLTKNASE"/>
</dbReference>
<comment type="caution">
    <text evidence="5">The sequence shown here is derived from an EMBL/GenBank/DDBJ whole genome shotgun (WGS) entry which is preliminary data.</text>
</comment>
<evidence type="ECO:0000313" key="5">
    <source>
        <dbReference type="EMBL" id="KAK5165805.1"/>
    </source>
</evidence>
<dbReference type="AlphaFoldDB" id="A0AAV9P007"/>
<dbReference type="Pfam" id="PF00406">
    <property type="entry name" value="ADK"/>
    <property type="match status" value="1"/>
</dbReference>
<sequence>MADHDQKDIHVILLIGAPGAGKSTLCQRFAKEQGYFHLSVGDYLRTLCNTNEQQDPKVLGGLTLEHLTKMLEARTLIEAEVLVSIIAYKLEQEQNQGHLKFVIDGFPRTEEAAEKFDRKVCRPAFVCLLHCEARVAKDRFIRRQRDPGDDAAMFEKRQSEHMENLSPILRHYKNNKLIDAGGSADDMYASFLRVVSPSGVS</sequence>
<dbReference type="InterPro" id="IPR000850">
    <property type="entry name" value="Adenylat/UMP-CMP_kin"/>
</dbReference>
<keyword evidence="6" id="KW-1185">Reference proteome</keyword>
<comment type="similarity">
    <text evidence="4">Belongs to the adenylate kinase family.</text>
</comment>
<dbReference type="EMBL" id="JAVRRT010000015">
    <property type="protein sequence ID" value="KAK5165805.1"/>
    <property type="molecule type" value="Genomic_DNA"/>
</dbReference>
<keyword evidence="3 4" id="KW-0418">Kinase</keyword>
<protein>
    <recommendedName>
        <fullName evidence="7">Adenylate kinase</fullName>
    </recommendedName>
</protein>
<dbReference type="RefSeq" id="XP_064655817.1">
    <property type="nucleotide sequence ID" value="XM_064805958.1"/>
</dbReference>
<gene>
    <name evidence="5" type="ORF">LTR77_008728</name>
</gene>
<evidence type="ECO:0000256" key="2">
    <source>
        <dbReference type="ARBA" id="ARBA00022741"/>
    </source>
</evidence>
<dbReference type="PANTHER" id="PTHR23359">
    <property type="entry name" value="NUCLEOTIDE KINASE"/>
    <property type="match status" value="1"/>
</dbReference>
<dbReference type="GO" id="GO:0006139">
    <property type="term" value="P:nucleobase-containing compound metabolic process"/>
    <property type="evidence" value="ECO:0007669"/>
    <property type="project" value="InterPro"/>
</dbReference>
<evidence type="ECO:0008006" key="7">
    <source>
        <dbReference type="Google" id="ProtNLM"/>
    </source>
</evidence>
<proteinExistence type="inferred from homology"/>
<evidence type="ECO:0000256" key="1">
    <source>
        <dbReference type="ARBA" id="ARBA00022679"/>
    </source>
</evidence>
<evidence type="ECO:0000256" key="4">
    <source>
        <dbReference type="RuleBase" id="RU003330"/>
    </source>
</evidence>
<dbReference type="SUPFAM" id="SSF52540">
    <property type="entry name" value="P-loop containing nucleoside triphosphate hydrolases"/>
    <property type="match status" value="1"/>
</dbReference>
<keyword evidence="1 4" id="KW-0808">Transferase</keyword>
<accession>A0AAV9P007</accession>
<dbReference type="CDD" id="cd01428">
    <property type="entry name" value="ADK"/>
    <property type="match status" value="1"/>
</dbReference>
<organism evidence="5 6">
    <name type="scientific">Saxophila tyrrhenica</name>
    <dbReference type="NCBI Taxonomy" id="1690608"/>
    <lineage>
        <taxon>Eukaryota</taxon>
        <taxon>Fungi</taxon>
        <taxon>Dikarya</taxon>
        <taxon>Ascomycota</taxon>
        <taxon>Pezizomycotina</taxon>
        <taxon>Dothideomycetes</taxon>
        <taxon>Dothideomycetidae</taxon>
        <taxon>Mycosphaerellales</taxon>
        <taxon>Extremaceae</taxon>
        <taxon>Saxophila</taxon>
    </lineage>
</organism>
<dbReference type="GO" id="GO:0019205">
    <property type="term" value="F:nucleobase-containing compound kinase activity"/>
    <property type="evidence" value="ECO:0007669"/>
    <property type="project" value="InterPro"/>
</dbReference>